<dbReference type="EMBL" id="MT141530">
    <property type="protein sequence ID" value="QJA64983.1"/>
    <property type="molecule type" value="Genomic_DNA"/>
</dbReference>
<evidence type="ECO:0000313" key="2">
    <source>
        <dbReference type="EMBL" id="QJA64983.1"/>
    </source>
</evidence>
<sequence>MREIKFRLYSKYYKRMFLFDPQWGNYSHGDGWVGAIPFEDGRVTYAPSNRQQLAPSDCEWMQFTGLIDRNSKEIYEGDIVRDCNGLDVTWVVEWCDKEACFLGLDWCGKPNEVIGNIYSNPELMEVK</sequence>
<dbReference type="AlphaFoldDB" id="A0A6M3JLB5"/>
<evidence type="ECO:0000259" key="1">
    <source>
        <dbReference type="Pfam" id="PF09643"/>
    </source>
</evidence>
<name>A0A6M3JLB5_9ZZZZ</name>
<protein>
    <submittedName>
        <fullName evidence="3">Putative YopX protein</fullName>
    </submittedName>
</protein>
<dbReference type="Pfam" id="PF09643">
    <property type="entry name" value="YopX"/>
    <property type="match status" value="1"/>
</dbReference>
<reference evidence="3" key="1">
    <citation type="submission" date="2020-03" db="EMBL/GenBank/DDBJ databases">
        <title>The deep terrestrial virosphere.</title>
        <authorList>
            <person name="Holmfeldt K."/>
            <person name="Nilsson E."/>
            <person name="Simone D."/>
            <person name="Lopez-Fernandez M."/>
            <person name="Wu X."/>
            <person name="de Brujin I."/>
            <person name="Lundin D."/>
            <person name="Andersson A."/>
            <person name="Bertilsson S."/>
            <person name="Dopson M."/>
        </authorList>
    </citation>
    <scope>NUCLEOTIDE SEQUENCE</scope>
    <source>
        <strain evidence="3">MM415A03501</strain>
        <strain evidence="2">MM415B00446</strain>
    </source>
</reference>
<dbReference type="SUPFAM" id="SSF159006">
    <property type="entry name" value="YopX-like"/>
    <property type="match status" value="1"/>
</dbReference>
<dbReference type="InterPro" id="IPR019096">
    <property type="entry name" value="YopX_protein"/>
</dbReference>
<accession>A0A6M3JLB5</accession>
<feature type="domain" description="YopX protein" evidence="1">
    <location>
        <begin position="5"/>
        <end position="125"/>
    </location>
</feature>
<organism evidence="3">
    <name type="scientific">viral metagenome</name>
    <dbReference type="NCBI Taxonomy" id="1070528"/>
    <lineage>
        <taxon>unclassified sequences</taxon>
        <taxon>metagenomes</taxon>
        <taxon>organismal metagenomes</taxon>
    </lineage>
</organism>
<dbReference type="Gene3D" id="2.30.30.290">
    <property type="entry name" value="YopX-like domains"/>
    <property type="match status" value="1"/>
</dbReference>
<evidence type="ECO:0000313" key="3">
    <source>
        <dbReference type="EMBL" id="QJA70914.1"/>
    </source>
</evidence>
<dbReference type="InterPro" id="IPR023385">
    <property type="entry name" value="YopX-like_C"/>
</dbReference>
<dbReference type="EMBL" id="MT141831">
    <property type="protein sequence ID" value="QJA70914.1"/>
    <property type="molecule type" value="Genomic_DNA"/>
</dbReference>
<proteinExistence type="predicted"/>
<gene>
    <name evidence="3" type="ORF">MM415A03501_0007</name>
    <name evidence="2" type="ORF">MM415B00446_0007</name>
</gene>